<feature type="domain" description="RRM" evidence="10">
    <location>
        <begin position="191"/>
        <end position="267"/>
    </location>
</feature>
<evidence type="ECO:0000256" key="7">
    <source>
        <dbReference type="ARBA" id="ARBA00023242"/>
    </source>
</evidence>
<evidence type="ECO:0000256" key="1">
    <source>
        <dbReference type="ARBA" id="ARBA00004123"/>
    </source>
</evidence>
<evidence type="ECO:0000313" key="11">
    <source>
        <dbReference type="RefSeq" id="XP_013182097.1"/>
    </source>
</evidence>
<feature type="region of interest" description="Disordered" evidence="9">
    <location>
        <begin position="60"/>
        <end position="129"/>
    </location>
</feature>
<proteinExistence type="predicted"/>
<dbReference type="GO" id="GO:0005737">
    <property type="term" value="C:cytoplasm"/>
    <property type="evidence" value="ECO:0007669"/>
    <property type="project" value="UniProtKB-SubCell"/>
</dbReference>
<dbReference type="InterPro" id="IPR000504">
    <property type="entry name" value="RRM_dom"/>
</dbReference>
<dbReference type="GO" id="GO:0007399">
    <property type="term" value="P:nervous system development"/>
    <property type="evidence" value="ECO:0007669"/>
    <property type="project" value="InterPro"/>
</dbReference>
<dbReference type="SMART" id="SM00360">
    <property type="entry name" value="RRM"/>
    <property type="match status" value="1"/>
</dbReference>
<dbReference type="RefSeq" id="XP_013182097.1">
    <property type="nucleotide sequence ID" value="XM_013326643.1"/>
</dbReference>
<evidence type="ECO:0000256" key="4">
    <source>
        <dbReference type="ARBA" id="ARBA00022664"/>
    </source>
</evidence>
<dbReference type="GeneID" id="106128324"/>
<organism evidence="11">
    <name type="scientific">Papilio xuthus</name>
    <name type="common">Asian swallowtail butterfly</name>
    <dbReference type="NCBI Taxonomy" id="66420"/>
    <lineage>
        <taxon>Eukaryota</taxon>
        <taxon>Metazoa</taxon>
        <taxon>Ecdysozoa</taxon>
        <taxon>Arthropoda</taxon>
        <taxon>Hexapoda</taxon>
        <taxon>Insecta</taxon>
        <taxon>Pterygota</taxon>
        <taxon>Neoptera</taxon>
        <taxon>Endopterygota</taxon>
        <taxon>Lepidoptera</taxon>
        <taxon>Glossata</taxon>
        <taxon>Ditrysia</taxon>
        <taxon>Papilionoidea</taxon>
        <taxon>Papilionidae</taxon>
        <taxon>Papilioninae</taxon>
        <taxon>Papilio</taxon>
    </lineage>
</organism>
<dbReference type="InterPro" id="IPR047131">
    <property type="entry name" value="RBFOX1-like"/>
</dbReference>
<evidence type="ECO:0000256" key="8">
    <source>
        <dbReference type="PROSITE-ProRule" id="PRU00176"/>
    </source>
</evidence>
<dbReference type="InterPro" id="IPR035979">
    <property type="entry name" value="RBD_domain_sf"/>
</dbReference>
<dbReference type="SUPFAM" id="SSF54928">
    <property type="entry name" value="RNA-binding domain, RBD"/>
    <property type="match status" value="1"/>
</dbReference>
<feature type="compositionally biased region" description="Pro residues" evidence="9">
    <location>
        <begin position="83"/>
        <end position="101"/>
    </location>
</feature>
<evidence type="ECO:0000256" key="5">
    <source>
        <dbReference type="ARBA" id="ARBA00022884"/>
    </source>
</evidence>
<keyword evidence="4" id="KW-0507">mRNA processing</keyword>
<dbReference type="Proteomes" id="UP000694872">
    <property type="component" value="Unplaced"/>
</dbReference>
<dbReference type="PROSITE" id="PS50102">
    <property type="entry name" value="RRM"/>
    <property type="match status" value="1"/>
</dbReference>
<dbReference type="GO" id="GO:0000381">
    <property type="term" value="P:regulation of alternative mRNA splicing, via spliceosome"/>
    <property type="evidence" value="ECO:0007669"/>
    <property type="project" value="InterPro"/>
</dbReference>
<dbReference type="CDD" id="cd12407">
    <property type="entry name" value="RRM_FOX1_like"/>
    <property type="match status" value="1"/>
</dbReference>
<evidence type="ECO:0000256" key="9">
    <source>
        <dbReference type="SAM" id="MobiDB-lite"/>
    </source>
</evidence>
<dbReference type="PANTHER" id="PTHR15597">
    <property type="entry name" value="ATAXIN 2-BINDING PROTEIN 1-RELATED"/>
    <property type="match status" value="1"/>
</dbReference>
<dbReference type="GO" id="GO:0008380">
    <property type="term" value="P:RNA splicing"/>
    <property type="evidence" value="ECO:0007669"/>
    <property type="project" value="UniProtKB-KW"/>
</dbReference>
<dbReference type="PANTHER" id="PTHR15597:SF22">
    <property type="entry name" value="RNA-BINDING FOX PROTEIN 1, ISOFORM H"/>
    <property type="match status" value="1"/>
</dbReference>
<evidence type="ECO:0000256" key="3">
    <source>
        <dbReference type="ARBA" id="ARBA00022490"/>
    </source>
</evidence>
<dbReference type="InterPro" id="IPR012677">
    <property type="entry name" value="Nucleotide-bd_a/b_plait_sf"/>
</dbReference>
<reference evidence="11" key="1">
    <citation type="submission" date="2025-08" db="UniProtKB">
        <authorList>
            <consortium name="RefSeq"/>
        </authorList>
    </citation>
    <scope>IDENTIFICATION</scope>
</reference>
<evidence type="ECO:0000256" key="6">
    <source>
        <dbReference type="ARBA" id="ARBA00023187"/>
    </source>
</evidence>
<keyword evidence="7" id="KW-0539">Nucleus</keyword>
<dbReference type="KEGG" id="pxu:106128324"/>
<keyword evidence="6" id="KW-0508">mRNA splicing</keyword>
<keyword evidence="3" id="KW-0963">Cytoplasm</keyword>
<dbReference type="GO" id="GO:0006397">
    <property type="term" value="P:mRNA processing"/>
    <property type="evidence" value="ECO:0007669"/>
    <property type="project" value="UniProtKB-KW"/>
</dbReference>
<dbReference type="GO" id="GO:0005634">
    <property type="term" value="C:nucleus"/>
    <property type="evidence" value="ECO:0007669"/>
    <property type="project" value="UniProtKB-SubCell"/>
</dbReference>
<dbReference type="Gene3D" id="3.30.70.330">
    <property type="match status" value="1"/>
</dbReference>
<name>A0AAJ6ZZ17_PAPXU</name>
<gene>
    <name evidence="11" type="primary">LOC106128324</name>
</gene>
<dbReference type="FunFam" id="3.30.70.330:FF:000375">
    <property type="entry name" value="RNA binding fox-1 homolog 1"/>
    <property type="match status" value="1"/>
</dbReference>
<dbReference type="AlphaFoldDB" id="A0AAJ6ZZ17"/>
<sequence length="440" mass="44615">MYYPVSNGNVIDTGTPTLLHMVGTGMGNPFPAAAAAAAAAQFAANGDALAGKAELAAGVPAVSQPSQQPPQPAQGQLVKSEGQPPPTPLPPANFSPQPPPQTHAQNSIESQNNSTQSDNEGTDESTPVSVAAAVAQQAAAQQVAAAHAAHAAHAAQAAHAATTAANAAVAAAAAGSDKALVVPVSQGSQPKRLHVSNIPFRFRDPDLRNMFGQYGTILDVEIIFNERGSKGFGFVTFANSGDAERARERLHGTVVEGRKIEVNNATARVQTKKPPAVPNVCVQWPEAAPRAVHALAHMLPRAYASPPAPAAHPSSAAAAAHAQLHAYAPVYYDPFLAAAATADSNYRLQAAAAAAAAAAPLLKSPLTTAQHAAAAAAAANYGAAARAAAAASAAPAPALTPLAATYGREYGDPYLGHSIGPVTGYGTAMYRSGYNRFAPY</sequence>
<dbReference type="Pfam" id="PF00076">
    <property type="entry name" value="RRM_1"/>
    <property type="match status" value="1"/>
</dbReference>
<dbReference type="CTD" id="54715"/>
<evidence type="ECO:0000259" key="10">
    <source>
        <dbReference type="PROSITE" id="PS50102"/>
    </source>
</evidence>
<dbReference type="GO" id="GO:0003729">
    <property type="term" value="F:mRNA binding"/>
    <property type="evidence" value="ECO:0007669"/>
    <property type="project" value="TreeGrafter"/>
</dbReference>
<evidence type="ECO:0000256" key="2">
    <source>
        <dbReference type="ARBA" id="ARBA00004496"/>
    </source>
</evidence>
<dbReference type="InterPro" id="IPR034237">
    <property type="entry name" value="FOX1_RRM"/>
</dbReference>
<protein>
    <submittedName>
        <fullName evidence="11">RNA binding protein fox-1 homolog 1-like</fullName>
    </submittedName>
</protein>
<keyword evidence="5 8" id="KW-0694">RNA-binding</keyword>
<comment type="subcellular location">
    <subcellularLocation>
        <location evidence="2">Cytoplasm</location>
    </subcellularLocation>
    <subcellularLocation>
        <location evidence="1">Nucleus</location>
    </subcellularLocation>
</comment>
<feature type="compositionally biased region" description="Polar residues" evidence="9">
    <location>
        <begin position="102"/>
        <end position="128"/>
    </location>
</feature>
<accession>A0AAJ6ZZ17</accession>